<feature type="region of interest" description="Disordered" evidence="1">
    <location>
        <begin position="61"/>
        <end position="99"/>
    </location>
</feature>
<protein>
    <submittedName>
        <fullName evidence="2">Uncharacterized protein</fullName>
    </submittedName>
</protein>
<comment type="caution">
    <text evidence="2">The sequence shown here is derived from an EMBL/GenBank/DDBJ whole genome shotgun (WGS) entry which is preliminary data.</text>
</comment>
<dbReference type="AlphaFoldDB" id="A0A2I0IE41"/>
<dbReference type="PROSITE" id="PS50330">
    <property type="entry name" value="UIM"/>
    <property type="match status" value="1"/>
</dbReference>
<evidence type="ECO:0000313" key="3">
    <source>
        <dbReference type="Proteomes" id="UP000233551"/>
    </source>
</evidence>
<feature type="region of interest" description="Disordered" evidence="1">
    <location>
        <begin position="9"/>
        <end position="41"/>
    </location>
</feature>
<dbReference type="STRING" id="22663.A0A2I0IE41"/>
<evidence type="ECO:0000256" key="1">
    <source>
        <dbReference type="SAM" id="MobiDB-lite"/>
    </source>
</evidence>
<reference evidence="2 3" key="1">
    <citation type="submission" date="2017-11" db="EMBL/GenBank/DDBJ databases">
        <title>De-novo sequencing of pomegranate (Punica granatum L.) genome.</title>
        <authorList>
            <person name="Akparov Z."/>
            <person name="Amiraslanov A."/>
            <person name="Hajiyeva S."/>
            <person name="Abbasov M."/>
            <person name="Kaur K."/>
            <person name="Hamwieh A."/>
            <person name="Solovyev V."/>
            <person name="Salamov A."/>
            <person name="Braich B."/>
            <person name="Kosarev P."/>
            <person name="Mahmoud A."/>
            <person name="Hajiyev E."/>
            <person name="Babayeva S."/>
            <person name="Izzatullayeva V."/>
            <person name="Mammadov A."/>
            <person name="Mammadov A."/>
            <person name="Sharifova S."/>
            <person name="Ojaghi J."/>
            <person name="Eynullazada K."/>
            <person name="Bayramov B."/>
            <person name="Abdulazimova A."/>
            <person name="Shahmuradov I."/>
        </authorList>
    </citation>
    <scope>NUCLEOTIDE SEQUENCE [LARGE SCALE GENOMIC DNA]</scope>
    <source>
        <strain evidence="3">cv. AG2017</strain>
        <tissue evidence="2">Leaf</tissue>
    </source>
</reference>
<name>A0A2I0IE41_PUNGR</name>
<dbReference type="Proteomes" id="UP000233551">
    <property type="component" value="Unassembled WGS sequence"/>
</dbReference>
<evidence type="ECO:0000313" key="2">
    <source>
        <dbReference type="EMBL" id="PKI42241.1"/>
    </source>
</evidence>
<organism evidence="2 3">
    <name type="scientific">Punica granatum</name>
    <name type="common">Pomegranate</name>
    <dbReference type="NCBI Taxonomy" id="22663"/>
    <lineage>
        <taxon>Eukaryota</taxon>
        <taxon>Viridiplantae</taxon>
        <taxon>Streptophyta</taxon>
        <taxon>Embryophyta</taxon>
        <taxon>Tracheophyta</taxon>
        <taxon>Spermatophyta</taxon>
        <taxon>Magnoliopsida</taxon>
        <taxon>eudicotyledons</taxon>
        <taxon>Gunneridae</taxon>
        <taxon>Pentapetalae</taxon>
        <taxon>rosids</taxon>
        <taxon>malvids</taxon>
        <taxon>Myrtales</taxon>
        <taxon>Lythraceae</taxon>
        <taxon>Punica</taxon>
    </lineage>
</organism>
<accession>A0A2I0IE41</accession>
<keyword evidence="3" id="KW-1185">Reference proteome</keyword>
<feature type="compositionally biased region" description="Pro residues" evidence="1">
    <location>
        <begin position="65"/>
        <end position="79"/>
    </location>
</feature>
<proteinExistence type="predicted"/>
<dbReference type="EMBL" id="PGOL01003215">
    <property type="protein sequence ID" value="PKI42241.1"/>
    <property type="molecule type" value="Genomic_DNA"/>
</dbReference>
<dbReference type="InterPro" id="IPR003903">
    <property type="entry name" value="UIM_dom"/>
</dbReference>
<gene>
    <name evidence="2" type="ORF">CRG98_037357</name>
</gene>
<sequence>MGWWTKLFKVEEENVEEDKEPDTPPKEEEDPVDTNVEDNDYKKAQLEEDEELAMAIQESLIFESPPDPPPAPAPAPASPPSRYDNGNLFQPYPILSSGY</sequence>
<feature type="compositionally biased region" description="Acidic residues" evidence="1">
    <location>
        <begin position="27"/>
        <end position="38"/>
    </location>
</feature>
<feature type="non-terminal residue" evidence="2">
    <location>
        <position position="99"/>
    </location>
</feature>